<reference evidence="1" key="1">
    <citation type="submission" date="2014-05" db="EMBL/GenBank/DDBJ databases">
        <authorList>
            <person name="Chronopoulou M."/>
        </authorList>
    </citation>
    <scope>NUCLEOTIDE SEQUENCE</scope>
    <source>
        <tissue evidence="1">Whole organism</tissue>
    </source>
</reference>
<organism evidence="1">
    <name type="scientific">Lepeophtheirus salmonis</name>
    <name type="common">Salmon louse</name>
    <name type="synonym">Caligus salmonis</name>
    <dbReference type="NCBI Taxonomy" id="72036"/>
    <lineage>
        <taxon>Eukaryota</taxon>
        <taxon>Metazoa</taxon>
        <taxon>Ecdysozoa</taxon>
        <taxon>Arthropoda</taxon>
        <taxon>Crustacea</taxon>
        <taxon>Multicrustacea</taxon>
        <taxon>Hexanauplia</taxon>
        <taxon>Copepoda</taxon>
        <taxon>Siphonostomatoida</taxon>
        <taxon>Caligidae</taxon>
        <taxon>Lepeophtheirus</taxon>
    </lineage>
</organism>
<dbReference type="EMBL" id="HACA01025881">
    <property type="protein sequence ID" value="CDW43242.1"/>
    <property type="molecule type" value="Transcribed_RNA"/>
</dbReference>
<proteinExistence type="predicted"/>
<accession>A0A0K2UZE3</accession>
<evidence type="ECO:0000313" key="1">
    <source>
        <dbReference type="EMBL" id="CDW43242.1"/>
    </source>
</evidence>
<sequence>RHFSFWTRGWHATELINSSSPACLSRINSSSNIPPSLCRKGICRIRPCSGRSARHTFTVLSISFRSHWKSE</sequence>
<protein>
    <submittedName>
        <fullName evidence="1">Uncharacterized protein</fullName>
    </submittedName>
</protein>
<dbReference type="AlphaFoldDB" id="A0A0K2UZE3"/>
<name>A0A0K2UZE3_LEPSM</name>
<feature type="non-terminal residue" evidence="1">
    <location>
        <position position="1"/>
    </location>
</feature>